<name>A0ABV9LS98_9ALTE</name>
<dbReference type="PANTHER" id="PTHR42866:SF2">
    <property type="entry name" value="3-DEOXY-MANNO-OCTULOSONATE CYTIDYLYLTRANSFERASE, MITOCHONDRIAL"/>
    <property type="match status" value="1"/>
</dbReference>
<comment type="similarity">
    <text evidence="4">Belongs to the KdsB family.</text>
</comment>
<dbReference type="Gene3D" id="3.90.550.10">
    <property type="entry name" value="Spore Coat Polysaccharide Biosynthesis Protein SpsA, Chain A"/>
    <property type="match status" value="1"/>
</dbReference>
<dbReference type="NCBIfam" id="NF003950">
    <property type="entry name" value="PRK05450.1-3"/>
    <property type="match status" value="1"/>
</dbReference>
<evidence type="ECO:0000256" key="4">
    <source>
        <dbReference type="HAMAP-Rule" id="MF_00057"/>
    </source>
</evidence>
<reference evidence="6" key="1">
    <citation type="journal article" date="2019" name="Int. J. Syst. Evol. Microbiol.">
        <title>The Global Catalogue of Microorganisms (GCM) 10K type strain sequencing project: providing services to taxonomists for standard genome sequencing and annotation.</title>
        <authorList>
            <consortium name="The Broad Institute Genomics Platform"/>
            <consortium name="The Broad Institute Genome Sequencing Center for Infectious Disease"/>
            <person name="Wu L."/>
            <person name="Ma J."/>
        </authorList>
    </citation>
    <scope>NUCLEOTIDE SEQUENCE [LARGE SCALE GENOMIC DNA]</scope>
    <source>
        <strain evidence="6">KACC 12507</strain>
    </source>
</reference>
<dbReference type="InterPro" id="IPR029044">
    <property type="entry name" value="Nucleotide-diphossugar_trans"/>
</dbReference>
<sequence length="266" mass="29579">MTDFTVVIPARFASTRFPGKPLALIGGKTMLEHVHQRALEAGASQVIIATDDSRIENAAQQFSADVCMTDDTHQSGTTRIAQVIALRGISDDEIVINVQGDEPFIPPENIRQVALNLAQNPQYPMATLCYPIDNAEDAINPNVVKVVKSDSGSALYFSRAPIPFGRGHIVQDSQGRLTIENWPAKGMLEQTPMYFRHIGIYGYRANFVTRFSEMQDSKLEQFESLEQLRVLERGHRIHIEVATGAPPHGVDTPEDLDRLNEQLNRS</sequence>
<dbReference type="GO" id="GO:0008690">
    <property type="term" value="F:3-deoxy-manno-octulosonate cytidylyltransferase activity"/>
    <property type="evidence" value="ECO:0007669"/>
    <property type="project" value="UniProtKB-EC"/>
</dbReference>
<dbReference type="NCBIfam" id="NF009905">
    <property type="entry name" value="PRK13368.1"/>
    <property type="match status" value="1"/>
</dbReference>
<dbReference type="InterPro" id="IPR003329">
    <property type="entry name" value="Cytidylyl_trans"/>
</dbReference>
<evidence type="ECO:0000256" key="3">
    <source>
        <dbReference type="ARBA" id="ARBA00022985"/>
    </source>
</evidence>
<evidence type="ECO:0000256" key="1">
    <source>
        <dbReference type="ARBA" id="ARBA00022679"/>
    </source>
</evidence>
<dbReference type="SUPFAM" id="SSF53448">
    <property type="entry name" value="Nucleotide-diphospho-sugar transferases"/>
    <property type="match status" value="1"/>
</dbReference>
<protein>
    <recommendedName>
        <fullName evidence="4">3-deoxy-manno-octulosonate cytidylyltransferase</fullName>
        <ecNumber evidence="4">2.7.7.38</ecNumber>
    </recommendedName>
    <alternativeName>
        <fullName evidence="4">CMP-2-keto-3-deoxyoctulosonic acid synthase</fullName>
        <shortName evidence="4">CKS</shortName>
        <shortName evidence="4">CMP-KDO synthase</shortName>
    </alternativeName>
</protein>
<dbReference type="NCBIfam" id="NF003952">
    <property type="entry name" value="PRK05450.1-5"/>
    <property type="match status" value="1"/>
</dbReference>
<dbReference type="EMBL" id="JBHSGU010000002">
    <property type="protein sequence ID" value="MFC4699104.1"/>
    <property type="molecule type" value="Genomic_DNA"/>
</dbReference>
<dbReference type="RefSeq" id="WP_382405842.1">
    <property type="nucleotide sequence ID" value="NZ_JBHSGU010000002.1"/>
</dbReference>
<comment type="catalytic activity">
    <reaction evidence="4">
        <text>3-deoxy-alpha-D-manno-oct-2-ulosonate + CTP = CMP-3-deoxy-beta-D-manno-octulosonate + diphosphate</text>
        <dbReference type="Rhea" id="RHEA:23448"/>
        <dbReference type="ChEBI" id="CHEBI:33019"/>
        <dbReference type="ChEBI" id="CHEBI:37563"/>
        <dbReference type="ChEBI" id="CHEBI:85986"/>
        <dbReference type="ChEBI" id="CHEBI:85987"/>
        <dbReference type="EC" id="2.7.7.38"/>
    </reaction>
</comment>
<dbReference type="EC" id="2.7.7.38" evidence="4"/>
<comment type="pathway">
    <text evidence="4">Nucleotide-sugar biosynthesis; CMP-3-deoxy-D-manno-octulosonate biosynthesis; CMP-3-deoxy-D-manno-octulosonate from 3-deoxy-D-manno-octulosonate and CTP: step 1/1.</text>
</comment>
<keyword evidence="4" id="KW-0963">Cytoplasm</keyword>
<dbReference type="HAMAP" id="MF_00057">
    <property type="entry name" value="KdsB"/>
    <property type="match status" value="1"/>
</dbReference>
<proteinExistence type="inferred from homology"/>
<evidence type="ECO:0000313" key="6">
    <source>
        <dbReference type="Proteomes" id="UP001595897"/>
    </source>
</evidence>
<dbReference type="PANTHER" id="PTHR42866">
    <property type="entry name" value="3-DEOXY-MANNO-OCTULOSONATE CYTIDYLYLTRANSFERASE"/>
    <property type="match status" value="1"/>
</dbReference>
<dbReference type="Proteomes" id="UP001595897">
    <property type="component" value="Unassembled WGS sequence"/>
</dbReference>
<keyword evidence="1 4" id="KW-0808">Transferase</keyword>
<evidence type="ECO:0000313" key="5">
    <source>
        <dbReference type="EMBL" id="MFC4699104.1"/>
    </source>
</evidence>
<dbReference type="InterPro" id="IPR004528">
    <property type="entry name" value="KdsB"/>
</dbReference>
<keyword evidence="6" id="KW-1185">Reference proteome</keyword>
<dbReference type="CDD" id="cd02517">
    <property type="entry name" value="CMP-KDO-Synthetase"/>
    <property type="match status" value="1"/>
</dbReference>
<accession>A0ABV9LS98</accession>
<comment type="caution">
    <text evidence="5">The sequence shown here is derived from an EMBL/GenBank/DDBJ whole genome shotgun (WGS) entry which is preliminary data.</text>
</comment>
<keyword evidence="2 4" id="KW-0548">Nucleotidyltransferase</keyword>
<organism evidence="5 6">
    <name type="scientific">Glaciecola siphonariae</name>
    <dbReference type="NCBI Taxonomy" id="521012"/>
    <lineage>
        <taxon>Bacteria</taxon>
        <taxon>Pseudomonadati</taxon>
        <taxon>Pseudomonadota</taxon>
        <taxon>Gammaproteobacteria</taxon>
        <taxon>Alteromonadales</taxon>
        <taxon>Alteromonadaceae</taxon>
        <taxon>Glaciecola</taxon>
    </lineage>
</organism>
<comment type="function">
    <text evidence="4">Activates KDO (a required 8-carbon sugar) for incorporation into bacterial lipopolysaccharide in Gram-negative bacteria.</text>
</comment>
<dbReference type="Pfam" id="PF02348">
    <property type="entry name" value="CTP_transf_3"/>
    <property type="match status" value="1"/>
</dbReference>
<comment type="subcellular location">
    <subcellularLocation>
        <location evidence="4">Cytoplasm</location>
    </subcellularLocation>
</comment>
<gene>
    <name evidence="4 5" type="primary">kdsB</name>
    <name evidence="5" type="ORF">ACFO4O_02915</name>
</gene>
<dbReference type="NCBIfam" id="TIGR00466">
    <property type="entry name" value="kdsB"/>
    <property type="match status" value="1"/>
</dbReference>
<evidence type="ECO:0000256" key="2">
    <source>
        <dbReference type="ARBA" id="ARBA00022695"/>
    </source>
</evidence>
<keyword evidence="3 4" id="KW-0448">Lipopolysaccharide biosynthesis</keyword>